<keyword evidence="5" id="KW-1185">Reference proteome</keyword>
<evidence type="ECO:0000313" key="4">
    <source>
        <dbReference type="EMBL" id="ART82363.1"/>
    </source>
</evidence>
<feature type="domain" description="Peptidase M14" evidence="3">
    <location>
        <begin position="31"/>
        <end position="315"/>
    </location>
</feature>
<feature type="chain" id="PRO_5010990902" description="Peptidase M14 domain-containing protein" evidence="2">
    <location>
        <begin position="18"/>
        <end position="513"/>
    </location>
</feature>
<evidence type="ECO:0000256" key="1">
    <source>
        <dbReference type="PROSITE-ProRule" id="PRU01379"/>
    </source>
</evidence>
<name>A0A1Y0D4B1_9GAMM</name>
<dbReference type="GO" id="GO:0004181">
    <property type="term" value="F:metallocarboxypeptidase activity"/>
    <property type="evidence" value="ECO:0007669"/>
    <property type="project" value="InterPro"/>
</dbReference>
<gene>
    <name evidence="4" type="ORF">CBP31_06795</name>
</gene>
<accession>A0A1Y0D4B1</accession>
<dbReference type="GO" id="GO:0006508">
    <property type="term" value="P:proteolysis"/>
    <property type="evidence" value="ECO:0007669"/>
    <property type="project" value="InterPro"/>
</dbReference>
<dbReference type="InterPro" id="IPR000834">
    <property type="entry name" value="Peptidase_M14"/>
</dbReference>
<proteinExistence type="inferred from homology"/>
<protein>
    <recommendedName>
        <fullName evidence="3">Peptidase M14 domain-containing protein</fullName>
    </recommendedName>
</protein>
<feature type="active site" description="Proton donor/acceptor" evidence="1">
    <location>
        <position position="281"/>
    </location>
</feature>
<sequence length="513" mass="56335">MKKITVFLLFYSAISWAQIVAATPVASENKQLLPSSDTVTRALKELDLASAQAKTVSLGRSAGGLPITALLFSSSPTFLAKPLAEPDKATVMLLGSQHGNEPAGAEALQQLAEELATGQHGDLLARLNLVLVVLANPDGRDLRSRYNANQDNTNIDYVALQANETQLLVDALQRFDPDVVYDAHESGIWKRILTKEQGWMTDVEAQFDMGNNPNIDAGLRHYTELHLLPELIKRVTKAGLPASRYRGEITQLGQTVARGGLGITNLRNYAALQGRVSILVENRLDNKEGRYATPRNIGERIRKQHLSMLTMLQLVADEAEPLLTVSRAARQQWHSNESGAQILAMGVSFGINPVLPEVEIPLVRLADGHQKLHRFANHDAIISQEPVALPAAYAITRERERMAVWLSRHHIDFITLAAPRTVLAEQLLVTDLTVQPKSRPGVREKVQAQVQVTPAQVSLQPGDLLVPMTQPLAPLAALMLDPRSANALYQEAAWPWLVLGEFPVFPVLEPVAR</sequence>
<dbReference type="PROSITE" id="PS52035">
    <property type="entry name" value="PEPTIDASE_M14"/>
    <property type="match status" value="1"/>
</dbReference>
<dbReference type="Gene3D" id="3.40.630.10">
    <property type="entry name" value="Zn peptidases"/>
    <property type="match status" value="1"/>
</dbReference>
<comment type="similarity">
    <text evidence="1">Belongs to the peptidase M14 family.</text>
</comment>
<evidence type="ECO:0000313" key="5">
    <source>
        <dbReference type="Proteomes" id="UP000243937"/>
    </source>
</evidence>
<dbReference type="OrthoDB" id="5294005at2"/>
<dbReference type="Proteomes" id="UP000243937">
    <property type="component" value="Chromosome"/>
</dbReference>
<dbReference type="RefSeq" id="WP_087035723.1">
    <property type="nucleotide sequence ID" value="NZ_CP021377.1"/>
</dbReference>
<dbReference type="Pfam" id="PF00246">
    <property type="entry name" value="Peptidase_M14"/>
    <property type="match status" value="1"/>
</dbReference>
<reference evidence="4 5" key="1">
    <citation type="journal article" date="2014" name="Int. J. Syst. Evol. Microbiol.">
        <title>Oceanisphaera profunda sp. nov., a marine bacterium isolated from deep-sea sediment, and emended description of the genus Oceanisphaera.</title>
        <authorList>
            <person name="Xu Z."/>
            <person name="Zhang X.Y."/>
            <person name="Su H.N."/>
            <person name="Yu Z.C."/>
            <person name="Liu C."/>
            <person name="Li H."/>
            <person name="Chen X.L."/>
            <person name="Song X.Y."/>
            <person name="Xie B.B."/>
            <person name="Qin Q.L."/>
            <person name="Zhou B.C."/>
            <person name="Shi M."/>
            <person name="Huang Y."/>
            <person name="Zhang Y.Z."/>
        </authorList>
    </citation>
    <scope>NUCLEOTIDE SEQUENCE [LARGE SCALE GENOMIC DNA]</scope>
    <source>
        <strain evidence="4 5">SM1222</strain>
    </source>
</reference>
<keyword evidence="2" id="KW-0732">Signal</keyword>
<dbReference type="KEGG" id="opf:CBP31_06795"/>
<dbReference type="GO" id="GO:0008270">
    <property type="term" value="F:zinc ion binding"/>
    <property type="evidence" value="ECO:0007669"/>
    <property type="project" value="InterPro"/>
</dbReference>
<dbReference type="EMBL" id="CP021377">
    <property type="protein sequence ID" value="ART82363.1"/>
    <property type="molecule type" value="Genomic_DNA"/>
</dbReference>
<dbReference type="AlphaFoldDB" id="A0A1Y0D4B1"/>
<evidence type="ECO:0000259" key="3">
    <source>
        <dbReference type="PROSITE" id="PS52035"/>
    </source>
</evidence>
<feature type="signal peptide" evidence="2">
    <location>
        <begin position="1"/>
        <end position="17"/>
    </location>
</feature>
<organism evidence="4 5">
    <name type="scientific">Oceanisphaera profunda</name>
    <dbReference type="NCBI Taxonomy" id="1416627"/>
    <lineage>
        <taxon>Bacteria</taxon>
        <taxon>Pseudomonadati</taxon>
        <taxon>Pseudomonadota</taxon>
        <taxon>Gammaproteobacteria</taxon>
        <taxon>Aeromonadales</taxon>
        <taxon>Aeromonadaceae</taxon>
        <taxon>Oceanisphaera</taxon>
    </lineage>
</organism>
<dbReference type="SUPFAM" id="SSF53187">
    <property type="entry name" value="Zn-dependent exopeptidases"/>
    <property type="match status" value="1"/>
</dbReference>
<evidence type="ECO:0000256" key="2">
    <source>
        <dbReference type="SAM" id="SignalP"/>
    </source>
</evidence>